<organism evidence="4 5">
    <name type="scientific">Clostridium grantii DSM 8605</name>
    <dbReference type="NCBI Taxonomy" id="1121316"/>
    <lineage>
        <taxon>Bacteria</taxon>
        <taxon>Bacillati</taxon>
        <taxon>Bacillota</taxon>
        <taxon>Clostridia</taxon>
        <taxon>Eubacteriales</taxon>
        <taxon>Clostridiaceae</taxon>
        <taxon>Clostridium</taxon>
    </lineage>
</organism>
<dbReference type="InterPro" id="IPR013785">
    <property type="entry name" value="Aldolase_TIM"/>
</dbReference>
<protein>
    <submittedName>
        <fullName evidence="4">Putative radical SAM enzyme, TIGR03279 family</fullName>
    </submittedName>
</protein>
<dbReference type="AlphaFoldDB" id="A0A1M5QS44"/>
<evidence type="ECO:0000259" key="2">
    <source>
        <dbReference type="Pfam" id="PF17820"/>
    </source>
</evidence>
<dbReference type="InterPro" id="IPR041489">
    <property type="entry name" value="PDZ_6"/>
</dbReference>
<dbReference type="SUPFAM" id="SSF102114">
    <property type="entry name" value="Radical SAM enzymes"/>
    <property type="match status" value="1"/>
</dbReference>
<dbReference type="Pfam" id="PF19238">
    <property type="entry name" value="Radical_SAM_2"/>
    <property type="match status" value="1"/>
</dbReference>
<feature type="domain" description="PDZ" evidence="2">
    <location>
        <begin position="5"/>
        <end position="53"/>
    </location>
</feature>
<evidence type="ECO:0000259" key="3">
    <source>
        <dbReference type="Pfam" id="PF19238"/>
    </source>
</evidence>
<feature type="domain" description="DUF512" evidence="1">
    <location>
        <begin position="220"/>
        <end position="431"/>
    </location>
</feature>
<dbReference type="Pfam" id="PF17820">
    <property type="entry name" value="PDZ_6"/>
    <property type="match status" value="1"/>
</dbReference>
<dbReference type="EMBL" id="FQXM01000002">
    <property type="protein sequence ID" value="SHH16975.1"/>
    <property type="molecule type" value="Genomic_DNA"/>
</dbReference>
<dbReference type="STRING" id="1121316.SAMN02745207_00269"/>
<proteinExistence type="predicted"/>
<dbReference type="SUPFAM" id="SSF50156">
    <property type="entry name" value="PDZ domain-like"/>
    <property type="match status" value="1"/>
</dbReference>
<dbReference type="Pfam" id="PF04459">
    <property type="entry name" value="DUF512"/>
    <property type="match status" value="1"/>
</dbReference>
<dbReference type="Gene3D" id="2.30.42.10">
    <property type="match status" value="1"/>
</dbReference>
<keyword evidence="5" id="KW-1185">Reference proteome</keyword>
<evidence type="ECO:0000313" key="5">
    <source>
        <dbReference type="Proteomes" id="UP000184447"/>
    </source>
</evidence>
<evidence type="ECO:0000313" key="4">
    <source>
        <dbReference type="EMBL" id="SHH16975.1"/>
    </source>
</evidence>
<dbReference type="InterPro" id="IPR007549">
    <property type="entry name" value="DUF512"/>
</dbReference>
<dbReference type="InterPro" id="IPR045375">
    <property type="entry name" value="Put_radical_SAM-like_N"/>
</dbReference>
<dbReference type="InterPro" id="IPR036034">
    <property type="entry name" value="PDZ_sf"/>
</dbReference>
<dbReference type="Proteomes" id="UP000184447">
    <property type="component" value="Unassembled WGS sequence"/>
</dbReference>
<accession>A0A1M5QS44</accession>
<dbReference type="RefSeq" id="WP_073336190.1">
    <property type="nucleotide sequence ID" value="NZ_FQXM01000002.1"/>
</dbReference>
<dbReference type="InterPro" id="IPR058240">
    <property type="entry name" value="rSAM_sf"/>
</dbReference>
<feature type="domain" description="Putative radical SAM N-terminal" evidence="3">
    <location>
        <begin position="67"/>
        <end position="217"/>
    </location>
</feature>
<gene>
    <name evidence="4" type="ORF">SAMN02745207_00269</name>
</gene>
<sequence length="448" mass="52053">MISEIKYIKPFSIAEEVGIEPGDKLLKINDKDIQDIIDYKYLITDEVLVLEILKKVEDEIWEIEIEKEYDEDLGLEFEEPILDNPKKCHNKCIFCFIDQLPKGMRETLYFKDDDSRLSFLQGNFVTMTNMSEEDIDRIIKYKISPINVSVHTTNESLRCKMMNNKFAGNVYERMKRLAENGISMNSQIVVCPGYNDGEEFIKTVEDLYKLYPNVNNVAAVPIGITKFRKESHLPQIDIFNKETSKQLLDAVAVYQEKFLKEHGEVFIRLSDEFYILAEEEIPSSEFYEDFEQLEDGIGTVRKLRDNINMTLEDLRKNLKENILLVTGTLAYDEIVSMANIIMSKNSNLNIKVKKIINNFFGETITVSGLLTGQDIIEQIQEDFQEFNYMILPDNVVRKGYELSDSKELVLLDDITIEDLQKKLNKKVLLCDYTGEDLIQIINHIQEEE</sequence>
<dbReference type="OrthoDB" id="9774724at2"/>
<reference evidence="4 5" key="1">
    <citation type="submission" date="2016-11" db="EMBL/GenBank/DDBJ databases">
        <authorList>
            <person name="Jaros S."/>
            <person name="Januszkiewicz K."/>
            <person name="Wedrychowicz H."/>
        </authorList>
    </citation>
    <scope>NUCLEOTIDE SEQUENCE [LARGE SCALE GENOMIC DNA]</scope>
    <source>
        <strain evidence="4 5">DSM 8605</strain>
    </source>
</reference>
<dbReference type="Gene3D" id="3.20.20.70">
    <property type="entry name" value="Aldolase class I"/>
    <property type="match status" value="1"/>
</dbReference>
<evidence type="ECO:0000259" key="1">
    <source>
        <dbReference type="Pfam" id="PF04459"/>
    </source>
</evidence>
<name>A0A1M5QS44_9CLOT</name>